<evidence type="ECO:0000313" key="7">
    <source>
        <dbReference type="Proteomes" id="UP000318380"/>
    </source>
</evidence>
<feature type="domain" description="HTH tetR-type" evidence="5">
    <location>
        <begin position="25"/>
        <end position="85"/>
    </location>
</feature>
<dbReference type="RefSeq" id="WP_202880601.1">
    <property type="nucleotide sequence ID" value="NZ_VIVK01000001.1"/>
</dbReference>
<dbReference type="GO" id="GO:0003677">
    <property type="term" value="F:DNA binding"/>
    <property type="evidence" value="ECO:0007669"/>
    <property type="project" value="UniProtKB-UniRule"/>
</dbReference>
<dbReference type="Gene3D" id="1.10.357.10">
    <property type="entry name" value="Tetracycline Repressor, domain 2"/>
    <property type="match status" value="1"/>
</dbReference>
<proteinExistence type="predicted"/>
<evidence type="ECO:0000259" key="5">
    <source>
        <dbReference type="PROSITE" id="PS50977"/>
    </source>
</evidence>
<dbReference type="InterPro" id="IPR009057">
    <property type="entry name" value="Homeodomain-like_sf"/>
</dbReference>
<dbReference type="Pfam" id="PF00440">
    <property type="entry name" value="TetR_N"/>
    <property type="match status" value="1"/>
</dbReference>
<evidence type="ECO:0000313" key="6">
    <source>
        <dbReference type="EMBL" id="TWD81492.1"/>
    </source>
</evidence>
<keyword evidence="2 4" id="KW-0238">DNA-binding</keyword>
<accession>A0A561BRT8</accession>
<dbReference type="Proteomes" id="UP000318380">
    <property type="component" value="Unassembled WGS sequence"/>
</dbReference>
<evidence type="ECO:0000256" key="3">
    <source>
        <dbReference type="ARBA" id="ARBA00023163"/>
    </source>
</evidence>
<keyword evidence="1" id="KW-0805">Transcription regulation</keyword>
<dbReference type="PRINTS" id="PR00455">
    <property type="entry name" value="HTHTETR"/>
</dbReference>
<name>A0A561BRT8_9ACTN</name>
<dbReference type="EMBL" id="VIVK01000001">
    <property type="protein sequence ID" value="TWD81492.1"/>
    <property type="molecule type" value="Genomic_DNA"/>
</dbReference>
<evidence type="ECO:0000256" key="1">
    <source>
        <dbReference type="ARBA" id="ARBA00023015"/>
    </source>
</evidence>
<comment type="caution">
    <text evidence="6">The sequence shown here is derived from an EMBL/GenBank/DDBJ whole genome shotgun (WGS) entry which is preliminary data.</text>
</comment>
<sequence>MVAQQARPGLLVQRVGAELPAKPLTPAGERIMVAASALFYDQGIRAVGVDAIANAAEVTKKTLYDRFGSKDQLIAAYLERRNRRWHGFLDEQLAHREPSTPEEVILALFAALTDWMAESRRGCGFINASVELAAPDHPAMPVIVGQKQWMRSEFAAQAEQAGFADVEELADRLLLLHEGALVSYRVAAMEHAPEVAQRAAADLLAGWPRRS</sequence>
<feature type="DNA-binding region" description="H-T-H motif" evidence="4">
    <location>
        <begin position="48"/>
        <end position="67"/>
    </location>
</feature>
<dbReference type="SUPFAM" id="SSF46689">
    <property type="entry name" value="Homeodomain-like"/>
    <property type="match status" value="1"/>
</dbReference>
<gene>
    <name evidence="6" type="ORF">FB561_2608</name>
</gene>
<evidence type="ECO:0000256" key="4">
    <source>
        <dbReference type="PROSITE-ProRule" id="PRU00335"/>
    </source>
</evidence>
<dbReference type="InterPro" id="IPR001647">
    <property type="entry name" value="HTH_TetR"/>
</dbReference>
<dbReference type="PANTHER" id="PTHR47506:SF1">
    <property type="entry name" value="HTH-TYPE TRANSCRIPTIONAL REGULATOR YJDC"/>
    <property type="match status" value="1"/>
</dbReference>
<dbReference type="AlphaFoldDB" id="A0A561BRT8"/>
<dbReference type="SUPFAM" id="SSF48498">
    <property type="entry name" value="Tetracyclin repressor-like, C-terminal domain"/>
    <property type="match status" value="1"/>
</dbReference>
<keyword evidence="7" id="KW-1185">Reference proteome</keyword>
<dbReference type="InterPro" id="IPR036271">
    <property type="entry name" value="Tet_transcr_reg_TetR-rel_C_sf"/>
</dbReference>
<evidence type="ECO:0000256" key="2">
    <source>
        <dbReference type="ARBA" id="ARBA00023125"/>
    </source>
</evidence>
<organism evidence="6 7">
    <name type="scientific">Kribbella amoyensis</name>
    <dbReference type="NCBI Taxonomy" id="996641"/>
    <lineage>
        <taxon>Bacteria</taxon>
        <taxon>Bacillati</taxon>
        <taxon>Actinomycetota</taxon>
        <taxon>Actinomycetes</taxon>
        <taxon>Propionibacteriales</taxon>
        <taxon>Kribbellaceae</taxon>
        <taxon>Kribbella</taxon>
    </lineage>
</organism>
<dbReference type="PANTHER" id="PTHR47506">
    <property type="entry name" value="TRANSCRIPTIONAL REGULATORY PROTEIN"/>
    <property type="match status" value="1"/>
</dbReference>
<keyword evidence="3" id="KW-0804">Transcription</keyword>
<reference evidence="6 7" key="1">
    <citation type="submission" date="2019-06" db="EMBL/GenBank/DDBJ databases">
        <title>Sequencing the genomes of 1000 actinobacteria strains.</title>
        <authorList>
            <person name="Klenk H.-P."/>
        </authorList>
    </citation>
    <scope>NUCLEOTIDE SEQUENCE [LARGE SCALE GENOMIC DNA]</scope>
    <source>
        <strain evidence="6 7">DSM 24683</strain>
    </source>
</reference>
<dbReference type="PROSITE" id="PS50977">
    <property type="entry name" value="HTH_TETR_2"/>
    <property type="match status" value="1"/>
</dbReference>
<protein>
    <submittedName>
        <fullName evidence="6">TetR family transcriptional regulator</fullName>
    </submittedName>
</protein>